<organism evidence="1 2">
    <name type="scientific">Microlunatus spumicola</name>
    <dbReference type="NCBI Taxonomy" id="81499"/>
    <lineage>
        <taxon>Bacteria</taxon>
        <taxon>Bacillati</taxon>
        <taxon>Actinomycetota</taxon>
        <taxon>Actinomycetes</taxon>
        <taxon>Propionibacteriales</taxon>
        <taxon>Propionibacteriaceae</taxon>
        <taxon>Microlunatus</taxon>
    </lineage>
</organism>
<dbReference type="Proteomes" id="UP001500767">
    <property type="component" value="Unassembled WGS sequence"/>
</dbReference>
<keyword evidence="2" id="KW-1185">Reference proteome</keyword>
<gene>
    <name evidence="1" type="ORF">GCM10022197_15740</name>
</gene>
<evidence type="ECO:0000313" key="1">
    <source>
        <dbReference type="EMBL" id="GAA3561056.1"/>
    </source>
</evidence>
<evidence type="ECO:0000313" key="2">
    <source>
        <dbReference type="Proteomes" id="UP001500767"/>
    </source>
</evidence>
<name>A0ABP6X557_9ACTN</name>
<dbReference type="EMBL" id="BAAAYR010000001">
    <property type="protein sequence ID" value="GAA3561056.1"/>
    <property type="molecule type" value="Genomic_DNA"/>
</dbReference>
<sequence>MPRRHVSMPPGDERAGSNWWTIRRSTWAGGAEGSGTLVLSVTVVRVTVVRPTSGAADPAGASYAVRARGW</sequence>
<reference evidence="2" key="1">
    <citation type="journal article" date="2019" name="Int. J. Syst. Evol. Microbiol.">
        <title>The Global Catalogue of Microorganisms (GCM) 10K type strain sequencing project: providing services to taxonomists for standard genome sequencing and annotation.</title>
        <authorList>
            <consortium name="The Broad Institute Genomics Platform"/>
            <consortium name="The Broad Institute Genome Sequencing Center for Infectious Disease"/>
            <person name="Wu L."/>
            <person name="Ma J."/>
        </authorList>
    </citation>
    <scope>NUCLEOTIDE SEQUENCE [LARGE SCALE GENOMIC DNA]</scope>
    <source>
        <strain evidence="2">JCM 16540</strain>
    </source>
</reference>
<proteinExistence type="predicted"/>
<comment type="caution">
    <text evidence="1">The sequence shown here is derived from an EMBL/GenBank/DDBJ whole genome shotgun (WGS) entry which is preliminary data.</text>
</comment>
<accession>A0ABP6X557</accession>
<protein>
    <submittedName>
        <fullName evidence="1">Uncharacterized protein</fullName>
    </submittedName>
</protein>